<feature type="region of interest" description="Disordered" evidence="1">
    <location>
        <begin position="43"/>
        <end position="68"/>
    </location>
</feature>
<keyword evidence="3" id="KW-1185">Reference proteome</keyword>
<reference evidence="2 3" key="1">
    <citation type="submission" date="2016-03" db="EMBL/GenBank/DDBJ databases">
        <title>Cyphomyrmex costatus WGS genome.</title>
        <authorList>
            <person name="Nygaard S."/>
            <person name="Hu H."/>
            <person name="Boomsma J."/>
            <person name="Zhang G."/>
        </authorList>
    </citation>
    <scope>NUCLEOTIDE SEQUENCE [LARGE SCALE GENOMIC DNA]</scope>
    <source>
        <strain evidence="2">MS0001</strain>
        <tissue evidence="2">Whole body</tissue>
    </source>
</reference>
<evidence type="ECO:0000256" key="1">
    <source>
        <dbReference type="SAM" id="MobiDB-lite"/>
    </source>
</evidence>
<dbReference type="AlphaFoldDB" id="A0A151IMS6"/>
<feature type="compositionally biased region" description="Basic and acidic residues" evidence="1">
    <location>
        <begin position="16"/>
        <end position="31"/>
    </location>
</feature>
<dbReference type="EMBL" id="KQ977021">
    <property type="protein sequence ID" value="KYN06257.1"/>
    <property type="molecule type" value="Genomic_DNA"/>
</dbReference>
<dbReference type="STRING" id="456900.A0A151IMS6"/>
<proteinExistence type="predicted"/>
<protein>
    <submittedName>
        <fullName evidence="2">Uncharacterized protein</fullName>
    </submittedName>
</protein>
<accession>A0A151IMS6</accession>
<dbReference type="Proteomes" id="UP000078542">
    <property type="component" value="Unassembled WGS sequence"/>
</dbReference>
<name>A0A151IMS6_9HYME</name>
<evidence type="ECO:0000313" key="2">
    <source>
        <dbReference type="EMBL" id="KYN06257.1"/>
    </source>
</evidence>
<feature type="region of interest" description="Disordered" evidence="1">
    <location>
        <begin position="1"/>
        <end position="31"/>
    </location>
</feature>
<organism evidence="2 3">
    <name type="scientific">Cyphomyrmex costatus</name>
    <dbReference type="NCBI Taxonomy" id="456900"/>
    <lineage>
        <taxon>Eukaryota</taxon>
        <taxon>Metazoa</taxon>
        <taxon>Ecdysozoa</taxon>
        <taxon>Arthropoda</taxon>
        <taxon>Hexapoda</taxon>
        <taxon>Insecta</taxon>
        <taxon>Pterygota</taxon>
        <taxon>Neoptera</taxon>
        <taxon>Endopterygota</taxon>
        <taxon>Hymenoptera</taxon>
        <taxon>Apocrita</taxon>
        <taxon>Aculeata</taxon>
        <taxon>Formicoidea</taxon>
        <taxon>Formicidae</taxon>
        <taxon>Myrmicinae</taxon>
        <taxon>Cyphomyrmex</taxon>
    </lineage>
</organism>
<sequence length="199" mass="23323">MTTRSHSKAQADAAADAEKGEARAASLETREYELERIEQAIRSREQRLKTHENTLREEMEKIEASRQKLERDREYFNQEVSKRELDLGNRERERELDLDNREAASQPPLNNLLNFSTESRYRDNYNMRRSQGLEQPSDNCKIKISFREVTESIPYYDGYNIPLSRFIRACCRAREIVPPNAERDLTKLLINKLGGKNVN</sequence>
<evidence type="ECO:0000313" key="3">
    <source>
        <dbReference type="Proteomes" id="UP000078542"/>
    </source>
</evidence>
<gene>
    <name evidence="2" type="ORF">ALC62_02804</name>
</gene>